<dbReference type="InterPro" id="IPR036237">
    <property type="entry name" value="Xyl_isomerase-like_sf"/>
</dbReference>
<dbReference type="InterPro" id="IPR050312">
    <property type="entry name" value="IolE/XylAMocC-like"/>
</dbReference>
<feature type="domain" description="Xylose isomerase-like TIM barrel" evidence="1">
    <location>
        <begin position="24"/>
        <end position="312"/>
    </location>
</feature>
<evidence type="ECO:0000259" key="1">
    <source>
        <dbReference type="Pfam" id="PF01261"/>
    </source>
</evidence>
<keyword evidence="3" id="KW-1185">Reference proteome</keyword>
<proteinExistence type="predicted"/>
<dbReference type="GO" id="GO:0004519">
    <property type="term" value="F:endonuclease activity"/>
    <property type="evidence" value="ECO:0007669"/>
    <property type="project" value="UniProtKB-KW"/>
</dbReference>
<dbReference type="InterPro" id="IPR013022">
    <property type="entry name" value="Xyl_isomerase-like_TIM-brl"/>
</dbReference>
<gene>
    <name evidence="2" type="ORF">Lac1_00510</name>
</gene>
<keyword evidence="2" id="KW-0255">Endonuclease</keyword>
<sequence>MNRPITLASGQFGDLPLEKLCRISSDIGYDGLELATHAHFNVYSALYKKEYIPFIKDTMEKYGLKCWTLSAHLTGQCVGDVWDPRLDAFAPSDLSGQPQKIRKWAIEEMKKTAEAACLLGVNTITGFTGSPIWAWWYSYPQTTPAMVEKGFQDIYDLWNPILDVFDQYHIRFALEIHPTEIAFDYYSTQRLLEIFDFRNTLGINFDPSHLVWQGVNELTFLRDFKDHIYHVHMKDVKINKNEKAGILGSHLPFGDTRRKWNFVSVGHGNVDFDGIIRELNLIGYQGPLSIEWEDTGMDRLAGMKESYQYVKKINFSPSETSFDSALKHQ</sequence>
<dbReference type="EMBL" id="AP027742">
    <property type="protein sequence ID" value="BDZ75868.1"/>
    <property type="molecule type" value="Genomic_DNA"/>
</dbReference>
<dbReference type="RefSeq" id="WP_256194781.1">
    <property type="nucleotide sequence ID" value="NZ_AP027742.1"/>
</dbReference>
<name>A0ABN6YS89_9FIRM</name>
<dbReference type="Gene3D" id="3.20.20.150">
    <property type="entry name" value="Divalent-metal-dependent TIM barrel enzymes"/>
    <property type="match status" value="1"/>
</dbReference>
<reference evidence="3" key="1">
    <citation type="journal article" date="2023" name="Int. J. Syst. Evol. Microbiol.">
        <title>Claveliimonas bilis gen. nov., sp. nov., deoxycholic acid-producing bacteria isolated from human faeces, and reclassification of Sellimonas monacensis Zenner et al. 2021 as Claveliimonas monacensis comb. nov.</title>
        <authorList>
            <person name="Hisatomi A."/>
            <person name="Kastawa N.W.E.P.G."/>
            <person name="Song I."/>
            <person name="Ohkuma M."/>
            <person name="Fukiya S."/>
            <person name="Sakamoto M."/>
        </authorList>
    </citation>
    <scope>NUCLEOTIDE SEQUENCE [LARGE SCALE GENOMIC DNA]</scope>
    <source>
        <strain evidence="3">12BBH14</strain>
    </source>
</reference>
<evidence type="ECO:0000313" key="3">
    <source>
        <dbReference type="Proteomes" id="UP001305815"/>
    </source>
</evidence>
<keyword evidence="2" id="KW-0378">Hydrolase</keyword>
<protein>
    <submittedName>
        <fullName evidence="2">AP endonuclease</fullName>
    </submittedName>
</protein>
<evidence type="ECO:0000313" key="2">
    <source>
        <dbReference type="EMBL" id="BDZ75868.1"/>
    </source>
</evidence>
<dbReference type="Pfam" id="PF01261">
    <property type="entry name" value="AP_endonuc_2"/>
    <property type="match status" value="1"/>
</dbReference>
<dbReference type="SUPFAM" id="SSF51658">
    <property type="entry name" value="Xylose isomerase-like"/>
    <property type="match status" value="1"/>
</dbReference>
<dbReference type="PANTHER" id="PTHR12110">
    <property type="entry name" value="HYDROXYPYRUVATE ISOMERASE"/>
    <property type="match status" value="1"/>
</dbReference>
<keyword evidence="2" id="KW-0540">Nuclease</keyword>
<organism evidence="2 3">
    <name type="scientific">Claveliimonas bilis</name>
    <dbReference type="NCBI Taxonomy" id="3028070"/>
    <lineage>
        <taxon>Bacteria</taxon>
        <taxon>Bacillati</taxon>
        <taxon>Bacillota</taxon>
        <taxon>Clostridia</taxon>
        <taxon>Lachnospirales</taxon>
        <taxon>Lachnospiraceae</taxon>
        <taxon>Claveliimonas</taxon>
    </lineage>
</organism>
<accession>A0ABN6YS89</accession>
<dbReference type="PANTHER" id="PTHR12110:SF21">
    <property type="entry name" value="XYLOSE ISOMERASE-LIKE TIM BARREL DOMAIN-CONTAINING PROTEIN"/>
    <property type="match status" value="1"/>
</dbReference>
<dbReference type="Proteomes" id="UP001305815">
    <property type="component" value="Chromosome"/>
</dbReference>